<evidence type="ECO:0000313" key="4">
    <source>
        <dbReference type="Proteomes" id="UP000255113"/>
    </source>
</evidence>
<keyword evidence="1" id="KW-0732">Signal</keyword>
<proteinExistence type="predicted"/>
<feature type="chain" id="PRO_5016607393" description="Inhibitor I9 domain-containing protein" evidence="1">
    <location>
        <begin position="22"/>
        <end position="114"/>
    </location>
</feature>
<dbReference type="EMBL" id="SNXJ01000009">
    <property type="protein sequence ID" value="TDP27747.1"/>
    <property type="molecule type" value="Genomic_DNA"/>
</dbReference>
<name>A0A379AUH4_AVIGA</name>
<gene>
    <name evidence="3" type="ORF">EV689_1094</name>
    <name evidence="2" type="ORF">NCTC11188_00315</name>
</gene>
<dbReference type="AlphaFoldDB" id="A0A379AUH4"/>
<dbReference type="RefSeq" id="WP_103852773.1">
    <property type="nucleotide sequence ID" value="NZ_PQVJ01000004.1"/>
</dbReference>
<dbReference type="EMBL" id="UGSQ01000003">
    <property type="protein sequence ID" value="SUB25986.1"/>
    <property type="molecule type" value="Genomic_DNA"/>
</dbReference>
<reference evidence="3 5" key="2">
    <citation type="submission" date="2019-03" db="EMBL/GenBank/DDBJ databases">
        <title>Genomic Encyclopedia of Type Strains, Phase IV (KMG-IV): sequencing the most valuable type-strain genomes for metagenomic binning, comparative biology and taxonomic classification.</title>
        <authorList>
            <person name="Goeker M."/>
        </authorList>
    </citation>
    <scope>NUCLEOTIDE SEQUENCE [LARGE SCALE GENOMIC DNA]</scope>
    <source>
        <strain evidence="3 5">DSM 17481</strain>
    </source>
</reference>
<sequence>MQMRSLFLAGLLLSCVNLPYAQNIATAQISPQQVEQASSATRDFIIFYDRTLTTAPQLIAASQKLGAELLYEYRNFNAIAVHIPENLELSSLKTKLSQIKGVLEVNESQMMQLH</sequence>
<evidence type="ECO:0000313" key="3">
    <source>
        <dbReference type="EMBL" id="TDP27747.1"/>
    </source>
</evidence>
<dbReference type="PROSITE" id="PS51257">
    <property type="entry name" value="PROKAR_LIPOPROTEIN"/>
    <property type="match status" value="1"/>
</dbReference>
<protein>
    <recommendedName>
        <fullName evidence="6">Inhibitor I9 domain-containing protein</fullName>
    </recommendedName>
</protein>
<evidence type="ECO:0008006" key="6">
    <source>
        <dbReference type="Google" id="ProtNLM"/>
    </source>
</evidence>
<dbReference type="Proteomes" id="UP000255113">
    <property type="component" value="Unassembled WGS sequence"/>
</dbReference>
<keyword evidence="5" id="KW-1185">Reference proteome</keyword>
<accession>A0A379AUH4</accession>
<reference evidence="2 4" key="1">
    <citation type="submission" date="2018-06" db="EMBL/GenBank/DDBJ databases">
        <authorList>
            <consortium name="Pathogen Informatics"/>
            <person name="Doyle S."/>
        </authorList>
    </citation>
    <scope>NUCLEOTIDE SEQUENCE [LARGE SCALE GENOMIC DNA]</scope>
    <source>
        <strain evidence="2 4">NCTC11188</strain>
    </source>
</reference>
<evidence type="ECO:0000313" key="5">
    <source>
        <dbReference type="Proteomes" id="UP000294683"/>
    </source>
</evidence>
<evidence type="ECO:0000256" key="1">
    <source>
        <dbReference type="SAM" id="SignalP"/>
    </source>
</evidence>
<organism evidence="2 4">
    <name type="scientific">Avibacterium gallinarum</name>
    <name type="common">Pasteurella gallinarum</name>
    <dbReference type="NCBI Taxonomy" id="755"/>
    <lineage>
        <taxon>Bacteria</taxon>
        <taxon>Pseudomonadati</taxon>
        <taxon>Pseudomonadota</taxon>
        <taxon>Gammaproteobacteria</taxon>
        <taxon>Pasteurellales</taxon>
        <taxon>Pasteurellaceae</taxon>
        <taxon>Avibacterium</taxon>
    </lineage>
</organism>
<dbReference type="Proteomes" id="UP000294683">
    <property type="component" value="Unassembled WGS sequence"/>
</dbReference>
<feature type="signal peptide" evidence="1">
    <location>
        <begin position="1"/>
        <end position="21"/>
    </location>
</feature>
<evidence type="ECO:0000313" key="2">
    <source>
        <dbReference type="EMBL" id="SUB25986.1"/>
    </source>
</evidence>